<accession>A0A4Y2G1K8</accession>
<dbReference type="EMBL" id="BGPR01098050">
    <property type="protein sequence ID" value="GBM47692.1"/>
    <property type="molecule type" value="Genomic_DNA"/>
</dbReference>
<gene>
    <name evidence="1" type="ORF">AVEN_4766_1</name>
</gene>
<keyword evidence="2" id="KW-1185">Reference proteome</keyword>
<organism evidence="1 2">
    <name type="scientific">Araneus ventricosus</name>
    <name type="common">Orbweaver spider</name>
    <name type="synonym">Epeira ventricosa</name>
    <dbReference type="NCBI Taxonomy" id="182803"/>
    <lineage>
        <taxon>Eukaryota</taxon>
        <taxon>Metazoa</taxon>
        <taxon>Ecdysozoa</taxon>
        <taxon>Arthropoda</taxon>
        <taxon>Chelicerata</taxon>
        <taxon>Arachnida</taxon>
        <taxon>Araneae</taxon>
        <taxon>Araneomorphae</taxon>
        <taxon>Entelegynae</taxon>
        <taxon>Araneoidea</taxon>
        <taxon>Araneidae</taxon>
        <taxon>Araneus</taxon>
    </lineage>
</organism>
<comment type="caution">
    <text evidence="1">The sequence shown here is derived from an EMBL/GenBank/DDBJ whole genome shotgun (WGS) entry which is preliminary data.</text>
</comment>
<evidence type="ECO:0000313" key="2">
    <source>
        <dbReference type="Proteomes" id="UP000499080"/>
    </source>
</evidence>
<sequence>MGILDENRLFNVFGYLKDLVGTAKFIELSTIDRTIDNLVKEKNTRNISSGTQTRHINSVCPNPPQTDPFYRCLDSGGFGHFTGEK</sequence>
<reference evidence="1 2" key="1">
    <citation type="journal article" date="2019" name="Sci. Rep.">
        <title>Orb-weaving spider Araneus ventricosus genome elucidates the spidroin gene catalogue.</title>
        <authorList>
            <person name="Kono N."/>
            <person name="Nakamura H."/>
            <person name="Ohtoshi R."/>
            <person name="Moran D.A.P."/>
            <person name="Shinohara A."/>
            <person name="Yoshida Y."/>
            <person name="Fujiwara M."/>
            <person name="Mori M."/>
            <person name="Tomita M."/>
            <person name="Arakawa K."/>
        </authorList>
    </citation>
    <scope>NUCLEOTIDE SEQUENCE [LARGE SCALE GENOMIC DNA]</scope>
</reference>
<evidence type="ECO:0000313" key="1">
    <source>
        <dbReference type="EMBL" id="GBM47692.1"/>
    </source>
</evidence>
<protein>
    <submittedName>
        <fullName evidence="1">Uncharacterized protein</fullName>
    </submittedName>
</protein>
<name>A0A4Y2G1K8_ARAVE</name>
<dbReference type="AlphaFoldDB" id="A0A4Y2G1K8"/>
<dbReference type="Proteomes" id="UP000499080">
    <property type="component" value="Unassembled WGS sequence"/>
</dbReference>
<proteinExistence type="predicted"/>